<accession>A0ABV5PM82</accession>
<evidence type="ECO:0008006" key="4">
    <source>
        <dbReference type="Google" id="ProtNLM"/>
    </source>
</evidence>
<dbReference type="InterPro" id="IPR006311">
    <property type="entry name" value="TAT_signal"/>
</dbReference>
<protein>
    <recommendedName>
        <fullName evidence="4">Lipoprotein</fullName>
    </recommendedName>
</protein>
<reference evidence="2 3" key="1">
    <citation type="submission" date="2024-09" db="EMBL/GenBank/DDBJ databases">
        <authorList>
            <person name="Sun Q."/>
            <person name="Mori K."/>
        </authorList>
    </citation>
    <scope>NUCLEOTIDE SEQUENCE [LARGE SCALE GENOMIC DNA]</scope>
    <source>
        <strain evidence="2 3">JCM 4362</strain>
    </source>
</reference>
<dbReference type="EMBL" id="JBHMCR010000021">
    <property type="protein sequence ID" value="MFB9524320.1"/>
    <property type="molecule type" value="Genomic_DNA"/>
</dbReference>
<keyword evidence="3" id="KW-1185">Reference proteome</keyword>
<feature type="chain" id="PRO_5047144743" description="Lipoprotein" evidence="1">
    <location>
        <begin position="24"/>
        <end position="167"/>
    </location>
</feature>
<evidence type="ECO:0000313" key="2">
    <source>
        <dbReference type="EMBL" id="MFB9524320.1"/>
    </source>
</evidence>
<evidence type="ECO:0000313" key="3">
    <source>
        <dbReference type="Proteomes" id="UP001589718"/>
    </source>
</evidence>
<sequence length="167" mass="16903">MRTPTTRRRALALSGAAAAGLLAGCSNEGTPSGASGTETSSAARRAALRIRETAVRTSADLLAHYDALLVKHPGQADRLAPLRAEVARQTEVLRGTGVRAAAGSAPVTVAADPRAAVRELAAAEQRACDAQFAAVVRATPELARLLASVAAAGAVHVYLLTDGGATT</sequence>
<dbReference type="PROSITE" id="PS51257">
    <property type="entry name" value="PROKAR_LIPOPROTEIN"/>
    <property type="match status" value="1"/>
</dbReference>
<comment type="caution">
    <text evidence="2">The sequence shown here is derived from an EMBL/GenBank/DDBJ whole genome shotgun (WGS) entry which is preliminary data.</text>
</comment>
<dbReference type="Proteomes" id="UP001589718">
    <property type="component" value="Unassembled WGS sequence"/>
</dbReference>
<dbReference type="RefSeq" id="WP_345220124.1">
    <property type="nucleotide sequence ID" value="NZ_BAAAXE010000011.1"/>
</dbReference>
<proteinExistence type="predicted"/>
<feature type="signal peptide" evidence="1">
    <location>
        <begin position="1"/>
        <end position="23"/>
    </location>
</feature>
<name>A0ABV5PM82_STRCM</name>
<keyword evidence="1" id="KW-0732">Signal</keyword>
<dbReference type="PROSITE" id="PS51318">
    <property type="entry name" value="TAT"/>
    <property type="match status" value="1"/>
</dbReference>
<evidence type="ECO:0000256" key="1">
    <source>
        <dbReference type="SAM" id="SignalP"/>
    </source>
</evidence>
<organism evidence="2 3">
    <name type="scientific">Streptomyces cremeus</name>
    <dbReference type="NCBI Taxonomy" id="66881"/>
    <lineage>
        <taxon>Bacteria</taxon>
        <taxon>Bacillati</taxon>
        <taxon>Actinomycetota</taxon>
        <taxon>Actinomycetes</taxon>
        <taxon>Kitasatosporales</taxon>
        <taxon>Streptomycetaceae</taxon>
        <taxon>Streptomyces</taxon>
    </lineage>
</organism>
<gene>
    <name evidence="2" type="ORF">ACFFTU_30730</name>
</gene>